<evidence type="ECO:0000313" key="1">
    <source>
        <dbReference type="EMBL" id="EFT82955.1"/>
    </source>
</evidence>
<dbReference type="HOGENOM" id="CLU_2143426_0_0_11"/>
<dbReference type="EMBL" id="AEON01000002">
    <property type="protein sequence ID" value="EFT82955.1"/>
    <property type="molecule type" value="Genomic_DNA"/>
</dbReference>
<organism evidence="1 2">
    <name type="scientific">Parascardovia denticolens DSM 10105 = JCM 12538</name>
    <dbReference type="NCBI Taxonomy" id="864564"/>
    <lineage>
        <taxon>Bacteria</taxon>
        <taxon>Bacillati</taxon>
        <taxon>Actinomycetota</taxon>
        <taxon>Actinomycetes</taxon>
        <taxon>Bifidobacteriales</taxon>
        <taxon>Bifidobacteriaceae</taxon>
        <taxon>Parascardovia</taxon>
    </lineage>
</organism>
<proteinExistence type="predicted"/>
<dbReference type="PATRIC" id="fig|864564.6.peg.61"/>
<dbReference type="AlphaFoldDB" id="E6K2G7"/>
<comment type="caution">
    <text evidence="1">The sequence shown here is derived from an EMBL/GenBank/DDBJ whole genome shotgun (WGS) entry which is preliminary data.</text>
</comment>
<reference evidence="1 2" key="1">
    <citation type="submission" date="2010-12" db="EMBL/GenBank/DDBJ databases">
        <authorList>
            <person name="Muzny D."/>
            <person name="Qin X."/>
            <person name="Buhay C."/>
            <person name="Dugan-Rocha S."/>
            <person name="Ding Y."/>
            <person name="Chen G."/>
            <person name="Hawes A."/>
            <person name="Holder M."/>
            <person name="Jhangiani S."/>
            <person name="Johnson A."/>
            <person name="Khan Z."/>
            <person name="Li Z."/>
            <person name="Liu W."/>
            <person name="Liu X."/>
            <person name="Perez L."/>
            <person name="Shen H."/>
            <person name="Wang Q."/>
            <person name="Watt J."/>
            <person name="Xi L."/>
            <person name="Xin Y."/>
            <person name="Zhou J."/>
            <person name="Deng J."/>
            <person name="Jiang H."/>
            <person name="Liu Y."/>
            <person name="Qu J."/>
            <person name="Song X.-Z."/>
            <person name="Zhang L."/>
            <person name="Villasana D."/>
            <person name="Johnson A."/>
            <person name="Liu J."/>
            <person name="Liyanage D."/>
            <person name="Lorensuhewa L."/>
            <person name="Robinson T."/>
            <person name="Song A."/>
            <person name="Song B.-B."/>
            <person name="Dinh H."/>
            <person name="Thornton R."/>
            <person name="Coyle M."/>
            <person name="Francisco L."/>
            <person name="Jackson L."/>
            <person name="Javaid M."/>
            <person name="Korchina V."/>
            <person name="Kovar C."/>
            <person name="Mata R."/>
            <person name="Mathew T."/>
            <person name="Ngo R."/>
            <person name="Nguyen L."/>
            <person name="Nguyen N."/>
            <person name="Okwuonu G."/>
            <person name="Ongeri F."/>
            <person name="Pham C."/>
            <person name="Simmons D."/>
            <person name="Wilczek-Boney K."/>
            <person name="Hale W."/>
            <person name="Jakkamsetti A."/>
            <person name="Pham P."/>
            <person name="Ruth R."/>
            <person name="San Lucas F."/>
            <person name="Warren J."/>
            <person name="Zhang J."/>
            <person name="Zhao Z."/>
            <person name="Zhou C."/>
            <person name="Zhu D."/>
            <person name="Lee S."/>
            <person name="Bess C."/>
            <person name="Blankenburg K."/>
            <person name="Forbes L."/>
            <person name="Fu Q."/>
            <person name="Gubbala S."/>
            <person name="Hirani K."/>
            <person name="Jayaseelan J.C."/>
            <person name="Lara F."/>
            <person name="Munidasa M."/>
            <person name="Palculict T."/>
            <person name="Patil S."/>
            <person name="Pu L.-L."/>
            <person name="Saada N."/>
            <person name="Tang L."/>
            <person name="Weissenberger G."/>
            <person name="Zhu Y."/>
            <person name="Hemphill L."/>
            <person name="Shang Y."/>
            <person name="Youmans B."/>
            <person name="Ayvaz T."/>
            <person name="Ross M."/>
            <person name="Santibanez J."/>
            <person name="Aqrawi P."/>
            <person name="Gross S."/>
            <person name="Joshi V."/>
            <person name="Fowler G."/>
            <person name="Nazareth L."/>
            <person name="Reid J."/>
            <person name="Worley K."/>
            <person name="Petrosino J."/>
            <person name="Highlander S."/>
            <person name="Gibbs R."/>
        </authorList>
    </citation>
    <scope>NUCLEOTIDE SEQUENCE [LARGE SCALE GENOMIC DNA]</scope>
    <source>
        <strain evidence="1 2">DSM 10105</strain>
    </source>
</reference>
<accession>E6K2G7</accession>
<keyword evidence="2" id="KW-1185">Reference proteome</keyword>
<protein>
    <submittedName>
        <fullName evidence="1">Uncharacterized protein</fullName>
    </submittedName>
</protein>
<dbReference type="KEGG" id="pdo:PSDT_0055"/>
<evidence type="ECO:0000313" key="2">
    <source>
        <dbReference type="Proteomes" id="UP000004946"/>
    </source>
</evidence>
<gene>
    <name evidence="1" type="ORF">HMPREF0620_1640</name>
</gene>
<dbReference type="RefSeq" id="WP_006288403.1">
    <property type="nucleotide sequence ID" value="NZ_AP012333.1"/>
</dbReference>
<sequence>MVSLRIDSDSVATVRSSVNHIGNAVAGISFAGVESDGCGDSKVRLDVSYLTLGFKAAVTGFVDELQRLSTAISGIETRSTSVDSALAAYLDGRKLPDKQVHAGKMTGTPLTE</sequence>
<dbReference type="Proteomes" id="UP000004946">
    <property type="component" value="Chromosome"/>
</dbReference>
<name>E6K2G7_PARDN</name>